<feature type="coiled-coil region" evidence="8">
    <location>
        <begin position="310"/>
        <end position="375"/>
    </location>
</feature>
<dbReference type="AlphaFoldDB" id="A0A1E3PTS0"/>
<feature type="compositionally biased region" description="Basic and acidic residues" evidence="9">
    <location>
        <begin position="13"/>
        <end position="29"/>
    </location>
</feature>
<keyword evidence="5 7" id="KW-0508">mRNA splicing</keyword>
<evidence type="ECO:0000256" key="6">
    <source>
        <dbReference type="ARBA" id="ARBA00023242"/>
    </source>
</evidence>
<accession>A0A1E3PTS0</accession>
<proteinExistence type="inferred from homology"/>
<evidence type="ECO:0000259" key="10">
    <source>
        <dbReference type="Pfam" id="PF11708"/>
    </source>
</evidence>
<comment type="function">
    <text evidence="7">Involved in pre-mRNA splicing.</text>
</comment>
<feature type="region of interest" description="Disordered" evidence="9">
    <location>
        <begin position="69"/>
        <end position="91"/>
    </location>
</feature>
<dbReference type="Pfam" id="PF11708">
    <property type="entry name" value="Slu7"/>
    <property type="match status" value="1"/>
</dbReference>
<comment type="subunit">
    <text evidence="7">Associated with the spliceosome.</text>
</comment>
<reference evidence="11 12" key="1">
    <citation type="journal article" date="2016" name="Proc. Natl. Acad. Sci. U.S.A.">
        <title>Comparative genomics of biotechnologically important yeasts.</title>
        <authorList>
            <person name="Riley R."/>
            <person name="Haridas S."/>
            <person name="Wolfe K.H."/>
            <person name="Lopes M.R."/>
            <person name="Hittinger C.T."/>
            <person name="Goeker M."/>
            <person name="Salamov A.A."/>
            <person name="Wisecaver J.H."/>
            <person name="Long T.M."/>
            <person name="Calvey C.H."/>
            <person name="Aerts A.L."/>
            <person name="Barry K.W."/>
            <person name="Choi C."/>
            <person name="Clum A."/>
            <person name="Coughlan A.Y."/>
            <person name="Deshpande S."/>
            <person name="Douglass A.P."/>
            <person name="Hanson S.J."/>
            <person name="Klenk H.-P."/>
            <person name="LaButti K.M."/>
            <person name="Lapidus A."/>
            <person name="Lindquist E.A."/>
            <person name="Lipzen A.M."/>
            <person name="Meier-Kolthoff J.P."/>
            <person name="Ohm R.A."/>
            <person name="Otillar R.P."/>
            <person name="Pangilinan J.L."/>
            <person name="Peng Y."/>
            <person name="Rokas A."/>
            <person name="Rosa C.A."/>
            <person name="Scheuner C."/>
            <person name="Sibirny A.A."/>
            <person name="Slot J.C."/>
            <person name="Stielow J.B."/>
            <person name="Sun H."/>
            <person name="Kurtzman C.P."/>
            <person name="Blackwell M."/>
            <person name="Grigoriev I.V."/>
            <person name="Jeffries T.W."/>
        </authorList>
    </citation>
    <scope>NUCLEOTIDE SEQUENCE [LARGE SCALE GENOMIC DNA]</scope>
    <source>
        <strain evidence="11 12">DSM 6958</strain>
    </source>
</reference>
<evidence type="ECO:0000256" key="1">
    <source>
        <dbReference type="ARBA" id="ARBA00004123"/>
    </source>
</evidence>
<evidence type="ECO:0000256" key="7">
    <source>
        <dbReference type="RuleBase" id="RU367071"/>
    </source>
</evidence>
<dbReference type="EMBL" id="KV454406">
    <property type="protein sequence ID" value="ODQ68332.1"/>
    <property type="molecule type" value="Genomic_DNA"/>
</dbReference>
<dbReference type="Proteomes" id="UP000095009">
    <property type="component" value="Unassembled WGS sequence"/>
</dbReference>
<evidence type="ECO:0000256" key="2">
    <source>
        <dbReference type="ARBA" id="ARBA00007203"/>
    </source>
</evidence>
<evidence type="ECO:0000256" key="3">
    <source>
        <dbReference type="ARBA" id="ARBA00022664"/>
    </source>
</evidence>
<gene>
    <name evidence="11" type="ORF">NADFUDRAFT_81328</name>
</gene>
<evidence type="ECO:0000313" key="12">
    <source>
        <dbReference type="Proteomes" id="UP000095009"/>
    </source>
</evidence>
<dbReference type="PANTHER" id="PTHR12942">
    <property type="entry name" value="STEP II SPLICING FACTOR SLU7"/>
    <property type="match status" value="1"/>
</dbReference>
<dbReference type="GO" id="GO:0000398">
    <property type="term" value="P:mRNA splicing, via spliceosome"/>
    <property type="evidence" value="ECO:0007669"/>
    <property type="project" value="UniProtKB-UniRule"/>
</dbReference>
<dbReference type="InterPro" id="IPR039974">
    <property type="entry name" value="Splicing_factor_SLU7"/>
</dbReference>
<dbReference type="STRING" id="857566.A0A1E3PTS0"/>
<dbReference type="OrthoDB" id="249612at2759"/>
<comment type="similarity">
    <text evidence="2 7">Belongs to the SLU7 family.</text>
</comment>
<keyword evidence="6 7" id="KW-0539">Nucleus</keyword>
<evidence type="ECO:0000256" key="5">
    <source>
        <dbReference type="ARBA" id="ARBA00023187"/>
    </source>
</evidence>
<evidence type="ECO:0000256" key="8">
    <source>
        <dbReference type="SAM" id="Coils"/>
    </source>
</evidence>
<feature type="domain" description="Pre-mRNA-splicing factor SLU7" evidence="10">
    <location>
        <begin position="167"/>
        <end position="448"/>
    </location>
</feature>
<keyword evidence="3 7" id="KW-0507">mRNA processing</keyword>
<dbReference type="GO" id="GO:0030628">
    <property type="term" value="F:pre-mRNA 3'-splice site binding"/>
    <property type="evidence" value="ECO:0007669"/>
    <property type="project" value="UniProtKB-UniRule"/>
</dbReference>
<sequence length="472" mass="53048">MPSNQPTAAPPKKLPEFNRNREPLEKDQDGNEINPYIPYFISKVPWYLNQDGTANKDTVVGKDGDADYLSHQRKANREKDGKSSLYDDVQNEKKDKELDTMVIKFKKGSCKNCGSMSHKEKDCLERPRKLGVKYSKLHMKSSSSSQASSSTAGYTAEYAKGKKTRNNWDEKRDMWEGWDSEMYNGVLKKYEEKEKKEKEEQELADREVALVGPVGPVGPLKPGKKDEELDEAIINMTFGGGLRSSATKSVIEASAGSGGNNSTSMRNREDTALYLRDLSEDAPVYNPKSKVLMDESMGYIDDKGLFRRNLSGAALEYEKLNEQVEKAMDQGIGMHLQANPTESAQLIKRLARDEQERVEKKRKELTAKYGDVEQASGNPKRMRRELTVKPVTGVDPDRLDETRSTTVNSHNVESKMAPARATSSHSDSSASKYEEDVHVGNHSSVWGSYWKDGAWGYACCQSLDKRSYCMKV</sequence>
<keyword evidence="8" id="KW-0175">Coiled coil</keyword>
<evidence type="ECO:0000313" key="11">
    <source>
        <dbReference type="EMBL" id="ODQ68332.1"/>
    </source>
</evidence>
<feature type="region of interest" description="Disordered" evidence="9">
    <location>
        <begin position="1"/>
        <end position="33"/>
    </location>
</feature>
<keyword evidence="12" id="KW-1185">Reference proteome</keyword>
<comment type="subcellular location">
    <subcellularLocation>
        <location evidence="1 7">Nucleus</location>
    </subcellularLocation>
</comment>
<feature type="compositionally biased region" description="Basic and acidic residues" evidence="9">
    <location>
        <begin position="69"/>
        <end position="82"/>
    </location>
</feature>
<organism evidence="11 12">
    <name type="scientific">Nadsonia fulvescens var. elongata DSM 6958</name>
    <dbReference type="NCBI Taxonomy" id="857566"/>
    <lineage>
        <taxon>Eukaryota</taxon>
        <taxon>Fungi</taxon>
        <taxon>Dikarya</taxon>
        <taxon>Ascomycota</taxon>
        <taxon>Saccharomycotina</taxon>
        <taxon>Dipodascomycetes</taxon>
        <taxon>Dipodascales</taxon>
        <taxon>Dipodascales incertae sedis</taxon>
        <taxon>Nadsonia</taxon>
    </lineage>
</organism>
<evidence type="ECO:0000256" key="9">
    <source>
        <dbReference type="SAM" id="MobiDB-lite"/>
    </source>
</evidence>
<dbReference type="GO" id="GO:0005681">
    <property type="term" value="C:spliceosomal complex"/>
    <property type="evidence" value="ECO:0007669"/>
    <property type="project" value="UniProtKB-UniRule"/>
</dbReference>
<keyword evidence="4 7" id="KW-0747">Spliceosome</keyword>
<feature type="region of interest" description="Disordered" evidence="9">
    <location>
        <begin position="392"/>
        <end position="429"/>
    </location>
</feature>
<protein>
    <recommendedName>
        <fullName evidence="7">Pre-mRNA-splicing factor SLU7</fullName>
    </recommendedName>
</protein>
<dbReference type="InterPro" id="IPR021715">
    <property type="entry name" value="Slu7_dom"/>
</dbReference>
<evidence type="ECO:0000256" key="4">
    <source>
        <dbReference type="ARBA" id="ARBA00022728"/>
    </source>
</evidence>
<name>A0A1E3PTS0_9ASCO</name>
<dbReference type="PANTHER" id="PTHR12942:SF2">
    <property type="entry name" value="PRE-MRNA-SPLICING FACTOR SLU7"/>
    <property type="match status" value="1"/>
</dbReference>